<accession>A0ABT2DG82</accession>
<keyword evidence="2" id="KW-1185">Reference proteome</keyword>
<gene>
    <name evidence="1" type="ORF">NX774_19975</name>
</gene>
<protein>
    <submittedName>
        <fullName evidence="1">Uncharacterized protein</fullName>
    </submittedName>
</protein>
<dbReference type="Proteomes" id="UP001206126">
    <property type="component" value="Unassembled WGS sequence"/>
</dbReference>
<proteinExistence type="predicted"/>
<evidence type="ECO:0000313" key="2">
    <source>
        <dbReference type="Proteomes" id="UP001206126"/>
    </source>
</evidence>
<comment type="caution">
    <text evidence="1">The sequence shown here is derived from an EMBL/GenBank/DDBJ whole genome shotgun (WGS) entry which is preliminary data.</text>
</comment>
<dbReference type="RefSeq" id="WP_258824029.1">
    <property type="nucleotide sequence ID" value="NZ_JANUHB010000005.1"/>
</dbReference>
<sequence>MSVETNPECALDERKILAKIAEAEGRLRAEIVQAETRLSSQITAADCQCRIEIAEATSRLIMRGGLALILLEQAVLYLLKV</sequence>
<name>A0ABT2DG82_9BURK</name>
<reference evidence="1 2" key="1">
    <citation type="submission" date="2022-08" db="EMBL/GenBank/DDBJ databases">
        <title>Reclassification of Massilia species as members of the genera Telluria, Duganella, Pseudoduganella, Mokoshia gen. nov. and Zemynaea gen. nov. using orthogonal and non-orthogonal genome-based approaches.</title>
        <authorList>
            <person name="Bowman J.P."/>
        </authorList>
    </citation>
    <scope>NUCLEOTIDE SEQUENCE [LARGE SCALE GENOMIC DNA]</scope>
    <source>
        <strain evidence="1 2">JCM 31605</strain>
    </source>
</reference>
<dbReference type="EMBL" id="JANUHB010000005">
    <property type="protein sequence ID" value="MCS0810206.1"/>
    <property type="molecule type" value="Genomic_DNA"/>
</dbReference>
<organism evidence="1 2">
    <name type="scientific">Massilia agilis</name>
    <dbReference type="NCBI Taxonomy" id="1811226"/>
    <lineage>
        <taxon>Bacteria</taxon>
        <taxon>Pseudomonadati</taxon>
        <taxon>Pseudomonadota</taxon>
        <taxon>Betaproteobacteria</taxon>
        <taxon>Burkholderiales</taxon>
        <taxon>Oxalobacteraceae</taxon>
        <taxon>Telluria group</taxon>
        <taxon>Massilia</taxon>
    </lineage>
</organism>
<evidence type="ECO:0000313" key="1">
    <source>
        <dbReference type="EMBL" id="MCS0810206.1"/>
    </source>
</evidence>